<proteinExistence type="predicted"/>
<evidence type="ECO:0000313" key="2">
    <source>
        <dbReference type="EMBL" id="GLQ23582.1"/>
    </source>
</evidence>
<evidence type="ECO:0000256" key="1">
    <source>
        <dbReference type="SAM" id="Phobius"/>
    </source>
</evidence>
<comment type="caution">
    <text evidence="2">The sequence shown here is derived from an EMBL/GenBank/DDBJ whole genome shotgun (WGS) entry which is preliminary data.</text>
</comment>
<sequence length="68" mass="7143">MGWGTVLLLVLGGALAVEGIGWAIAPDAMRRAYEEAMSVFDAPTLSKLGLLCTALGLLMIFVGIRLHA</sequence>
<dbReference type="Pfam" id="PF09838">
    <property type="entry name" value="DUF2065"/>
    <property type="match status" value="1"/>
</dbReference>
<keyword evidence="1" id="KW-1133">Transmembrane helix</keyword>
<gene>
    <name evidence="2" type="ORF">GCM10007853_14560</name>
</gene>
<name>A0ABQ5V992_9PROT</name>
<keyword evidence="3" id="KW-1185">Reference proteome</keyword>
<protein>
    <recommendedName>
        <fullName evidence="4">DUF2065 domain-containing protein</fullName>
    </recommendedName>
</protein>
<keyword evidence="1" id="KW-0472">Membrane</keyword>
<feature type="transmembrane region" description="Helical" evidence="1">
    <location>
        <begin position="47"/>
        <end position="66"/>
    </location>
</feature>
<dbReference type="EMBL" id="BSNK01000001">
    <property type="protein sequence ID" value="GLQ23582.1"/>
    <property type="molecule type" value="Genomic_DNA"/>
</dbReference>
<dbReference type="Proteomes" id="UP001161391">
    <property type="component" value="Unassembled WGS sequence"/>
</dbReference>
<keyword evidence="1" id="KW-0812">Transmembrane</keyword>
<accession>A0ABQ5V992</accession>
<evidence type="ECO:0008006" key="4">
    <source>
        <dbReference type="Google" id="ProtNLM"/>
    </source>
</evidence>
<reference evidence="2" key="2">
    <citation type="submission" date="2023-01" db="EMBL/GenBank/DDBJ databases">
        <title>Draft genome sequence of Algimonas ampicilliniresistens strain NBRC 108219.</title>
        <authorList>
            <person name="Sun Q."/>
            <person name="Mori K."/>
        </authorList>
    </citation>
    <scope>NUCLEOTIDE SEQUENCE</scope>
    <source>
        <strain evidence="2">NBRC 108219</strain>
    </source>
</reference>
<dbReference type="RefSeq" id="WP_284389140.1">
    <property type="nucleotide sequence ID" value="NZ_BSNK01000001.1"/>
</dbReference>
<reference evidence="2" key="1">
    <citation type="journal article" date="2014" name="Int. J. Syst. Evol. Microbiol.">
        <title>Complete genome of a new Firmicutes species belonging to the dominant human colonic microbiota ('Ruminococcus bicirculans') reveals two chromosomes and a selective capacity to utilize plant glucans.</title>
        <authorList>
            <consortium name="NISC Comparative Sequencing Program"/>
            <person name="Wegmann U."/>
            <person name="Louis P."/>
            <person name="Goesmann A."/>
            <person name="Henrissat B."/>
            <person name="Duncan S.H."/>
            <person name="Flint H.J."/>
        </authorList>
    </citation>
    <scope>NUCLEOTIDE SEQUENCE</scope>
    <source>
        <strain evidence="2">NBRC 108219</strain>
    </source>
</reference>
<organism evidence="2 3">
    <name type="scientific">Algimonas ampicilliniresistens</name>
    <dbReference type="NCBI Taxonomy" id="1298735"/>
    <lineage>
        <taxon>Bacteria</taxon>
        <taxon>Pseudomonadati</taxon>
        <taxon>Pseudomonadota</taxon>
        <taxon>Alphaproteobacteria</taxon>
        <taxon>Maricaulales</taxon>
        <taxon>Robiginitomaculaceae</taxon>
        <taxon>Algimonas</taxon>
    </lineage>
</organism>
<dbReference type="InterPro" id="IPR019201">
    <property type="entry name" value="DUF2065"/>
</dbReference>
<evidence type="ECO:0000313" key="3">
    <source>
        <dbReference type="Proteomes" id="UP001161391"/>
    </source>
</evidence>